<feature type="non-terminal residue" evidence="1">
    <location>
        <position position="130"/>
    </location>
</feature>
<sequence>MYHLKIRITKKAVDYLKSFSLTNETVSIEELHSFVQMQKLVSDYPIPFFTDGYYFFVDDVCDEKMYYADIAWAETVKTNQSLIHMKDGRSFALPISALGTRRFLSNSKVPWFVQINISTFVSLASIEMVS</sequence>
<organism evidence="1 2">
    <name type="scientific">Candidatus Amulumruptor caecigallinarius</name>
    <dbReference type="NCBI Taxonomy" id="2109911"/>
    <lineage>
        <taxon>Bacteria</taxon>
        <taxon>Pseudomonadati</taxon>
        <taxon>Bacteroidota</taxon>
        <taxon>Bacteroidia</taxon>
        <taxon>Bacteroidales</taxon>
        <taxon>Muribaculaceae</taxon>
        <taxon>Candidatus Amulumruptor</taxon>
    </lineage>
</organism>
<reference evidence="1" key="1">
    <citation type="journal article" date="2021" name="PeerJ">
        <title>Extensive microbial diversity within the chicken gut microbiome revealed by metagenomics and culture.</title>
        <authorList>
            <person name="Gilroy R."/>
            <person name="Ravi A."/>
            <person name="Getino M."/>
            <person name="Pursley I."/>
            <person name="Horton D.L."/>
            <person name="Alikhan N.F."/>
            <person name="Baker D."/>
            <person name="Gharbi K."/>
            <person name="Hall N."/>
            <person name="Watson M."/>
            <person name="Adriaenssens E.M."/>
            <person name="Foster-Nyarko E."/>
            <person name="Jarju S."/>
            <person name="Secka A."/>
            <person name="Antonio M."/>
            <person name="Oren A."/>
            <person name="Chaudhuri R.R."/>
            <person name="La Ragione R."/>
            <person name="Hildebrand F."/>
            <person name="Pallen M.J."/>
        </authorList>
    </citation>
    <scope>NUCLEOTIDE SEQUENCE</scope>
    <source>
        <strain evidence="1">4100</strain>
    </source>
</reference>
<proteinExistence type="predicted"/>
<dbReference type="EMBL" id="DYXT01000006">
    <property type="protein sequence ID" value="HJE38250.1"/>
    <property type="molecule type" value="Genomic_DNA"/>
</dbReference>
<name>A0A921E6J6_9BACT</name>
<reference evidence="1" key="2">
    <citation type="submission" date="2021-09" db="EMBL/GenBank/DDBJ databases">
        <authorList>
            <person name="Gilroy R."/>
        </authorList>
    </citation>
    <scope>NUCLEOTIDE SEQUENCE</scope>
    <source>
        <strain evidence="1">4100</strain>
    </source>
</reference>
<dbReference type="Proteomes" id="UP000711407">
    <property type="component" value="Unassembled WGS sequence"/>
</dbReference>
<comment type="caution">
    <text evidence="1">The sequence shown here is derived from an EMBL/GenBank/DDBJ whole genome shotgun (WGS) entry which is preliminary data.</text>
</comment>
<evidence type="ECO:0000313" key="2">
    <source>
        <dbReference type="Proteomes" id="UP000711407"/>
    </source>
</evidence>
<gene>
    <name evidence="1" type="ORF">K8V47_00580</name>
</gene>
<evidence type="ECO:0000313" key="1">
    <source>
        <dbReference type="EMBL" id="HJE38250.1"/>
    </source>
</evidence>
<protein>
    <submittedName>
        <fullName evidence="1">Uncharacterized protein</fullName>
    </submittedName>
</protein>
<accession>A0A921E6J6</accession>
<dbReference type="AlphaFoldDB" id="A0A921E6J6"/>